<keyword evidence="2" id="KW-0472">Membrane</keyword>
<dbReference type="GO" id="GO:0000271">
    <property type="term" value="P:polysaccharide biosynthetic process"/>
    <property type="evidence" value="ECO:0007669"/>
    <property type="project" value="TreeGrafter"/>
</dbReference>
<feature type="transmembrane region" description="Helical" evidence="2">
    <location>
        <begin position="274"/>
        <end position="292"/>
    </location>
</feature>
<accession>A0A0W8BYH8</accession>
<feature type="transmembrane region" description="Helical" evidence="2">
    <location>
        <begin position="119"/>
        <end position="142"/>
    </location>
</feature>
<feature type="domain" description="Acyltransferase 3" evidence="3">
    <location>
        <begin position="93"/>
        <end position="407"/>
    </location>
</feature>
<feature type="transmembrane region" description="Helical" evidence="2">
    <location>
        <begin position="377"/>
        <end position="399"/>
    </location>
</feature>
<dbReference type="AlphaFoldDB" id="A0A0W8BYH8"/>
<sequence>MEQPQFRIGRVRRKSTSGRRGMLSDANHSVVNMQDIHTHLSVCEIPDTGTSIPTTKPEDQTFLGHTHLSAESSTNQAPAIITGPANGAHTKVVFLDGVRGLAAILVVIQHSHEYPTQGLHLGSVAVDAFFVLSSFLLTWLFLKKSMKMIEQQAGIRLWTIALLDYFQKRFFRVYPLFAVTAISLYFMPLYAQHRYFHVKKPEDYDLGKVLMFYSGFRVHVFWTLPLEIGYYFVIPMFVLAALGMRRLWWVGAVPLLVWIMHEGFYTYRIDHMPLAPHLHTFLAGSLGAVVFVKADMWIKETRFKLRWWHKIVLRVVEGLSIALLLSVSFQGLFFDWIHQNPVPAAPGFAFVSVQMTAVFVIEMICPSCISTMFEWSVLRYWGKISFSVYLLHSFVVYHPAIKHQKKYFNRFFARFGLILLLATVTYHLIEYPSQLLAQRISRFLTARGREGWRRFTCMEHVNLRKEDVPSEEK</sequence>
<name>A0A0W8BYH8_PHYNI</name>
<dbReference type="STRING" id="4790.A0A0W8BYH8"/>
<dbReference type="InterPro" id="IPR002656">
    <property type="entry name" value="Acyl_transf_3_dom"/>
</dbReference>
<feature type="transmembrane region" description="Helical" evidence="2">
    <location>
        <begin position="345"/>
        <end position="365"/>
    </location>
</feature>
<keyword evidence="2" id="KW-0812">Transmembrane</keyword>
<dbReference type="EMBL" id="LNFO01005685">
    <property type="protein sequence ID" value="KUF76888.1"/>
    <property type="molecule type" value="Genomic_DNA"/>
</dbReference>
<gene>
    <name evidence="4" type="ORF">AM587_10013791</name>
</gene>
<feature type="transmembrane region" description="Helical" evidence="2">
    <location>
        <begin position="411"/>
        <end position="429"/>
    </location>
</feature>
<dbReference type="Pfam" id="PF01757">
    <property type="entry name" value="Acyl_transf_3"/>
    <property type="match status" value="1"/>
</dbReference>
<feature type="transmembrane region" description="Helical" evidence="2">
    <location>
        <begin position="173"/>
        <end position="191"/>
    </location>
</feature>
<dbReference type="Proteomes" id="UP000052943">
    <property type="component" value="Unassembled WGS sequence"/>
</dbReference>
<feature type="transmembrane region" description="Helical" evidence="2">
    <location>
        <begin position="312"/>
        <end position="333"/>
    </location>
</feature>
<evidence type="ECO:0000256" key="2">
    <source>
        <dbReference type="SAM" id="Phobius"/>
    </source>
</evidence>
<dbReference type="InterPro" id="IPR050879">
    <property type="entry name" value="Acyltransferase_3"/>
</dbReference>
<reference evidence="4 5" key="1">
    <citation type="submission" date="2015-11" db="EMBL/GenBank/DDBJ databases">
        <title>Genomes and virulence difference between two physiological races of Phytophthora nicotianae.</title>
        <authorList>
            <person name="Liu H."/>
            <person name="Ma X."/>
            <person name="Yu H."/>
            <person name="Fang D."/>
            <person name="Li Y."/>
            <person name="Wang X."/>
            <person name="Wang W."/>
            <person name="Dong Y."/>
            <person name="Xiao B."/>
        </authorList>
    </citation>
    <scope>NUCLEOTIDE SEQUENCE [LARGE SCALE GENOMIC DNA]</scope>
    <source>
        <strain evidence="5">race 0</strain>
    </source>
</reference>
<comment type="caution">
    <text evidence="4">The sequence shown here is derived from an EMBL/GenBank/DDBJ whole genome shotgun (WGS) entry which is preliminary data.</text>
</comment>
<evidence type="ECO:0000313" key="4">
    <source>
        <dbReference type="EMBL" id="KUF76888.1"/>
    </source>
</evidence>
<proteinExistence type="predicted"/>
<evidence type="ECO:0000256" key="1">
    <source>
        <dbReference type="SAM" id="MobiDB-lite"/>
    </source>
</evidence>
<keyword evidence="2" id="KW-1133">Transmembrane helix</keyword>
<dbReference type="GO" id="GO:0016747">
    <property type="term" value="F:acyltransferase activity, transferring groups other than amino-acyl groups"/>
    <property type="evidence" value="ECO:0007669"/>
    <property type="project" value="InterPro"/>
</dbReference>
<dbReference type="GO" id="GO:0016020">
    <property type="term" value="C:membrane"/>
    <property type="evidence" value="ECO:0007669"/>
    <property type="project" value="TreeGrafter"/>
</dbReference>
<dbReference type="PANTHER" id="PTHR23028:SF53">
    <property type="entry name" value="ACYL_TRANSF_3 DOMAIN-CONTAINING PROTEIN"/>
    <property type="match status" value="1"/>
</dbReference>
<feature type="region of interest" description="Disordered" evidence="1">
    <location>
        <begin position="1"/>
        <end position="24"/>
    </location>
</feature>
<dbReference type="OrthoDB" id="207378at2759"/>
<feature type="transmembrane region" description="Helical" evidence="2">
    <location>
        <begin position="220"/>
        <end position="240"/>
    </location>
</feature>
<evidence type="ECO:0000259" key="3">
    <source>
        <dbReference type="Pfam" id="PF01757"/>
    </source>
</evidence>
<dbReference type="PANTHER" id="PTHR23028">
    <property type="entry name" value="ACETYLTRANSFERASE"/>
    <property type="match status" value="1"/>
</dbReference>
<evidence type="ECO:0000313" key="5">
    <source>
        <dbReference type="Proteomes" id="UP000052943"/>
    </source>
</evidence>
<organism evidence="4 5">
    <name type="scientific">Phytophthora nicotianae</name>
    <name type="common">Potato buckeye rot agent</name>
    <name type="synonym">Phytophthora parasitica</name>
    <dbReference type="NCBI Taxonomy" id="4792"/>
    <lineage>
        <taxon>Eukaryota</taxon>
        <taxon>Sar</taxon>
        <taxon>Stramenopiles</taxon>
        <taxon>Oomycota</taxon>
        <taxon>Peronosporomycetes</taxon>
        <taxon>Peronosporales</taxon>
        <taxon>Peronosporaceae</taxon>
        <taxon>Phytophthora</taxon>
    </lineage>
</organism>
<protein>
    <recommendedName>
        <fullName evidence="3">Acyltransferase 3 domain-containing protein</fullName>
    </recommendedName>
</protein>
<feature type="transmembrane region" description="Helical" evidence="2">
    <location>
        <begin position="247"/>
        <end position="268"/>
    </location>
</feature>